<feature type="region of interest" description="Disordered" evidence="7">
    <location>
        <begin position="652"/>
        <end position="671"/>
    </location>
</feature>
<evidence type="ECO:0000256" key="7">
    <source>
        <dbReference type="SAM" id="MobiDB-lite"/>
    </source>
</evidence>
<feature type="region of interest" description="Disordered" evidence="7">
    <location>
        <begin position="788"/>
        <end position="812"/>
    </location>
</feature>
<accession>A0A2H3NQ74</accession>
<comment type="domain">
    <text evidence="6">Contains large globular domains required for ATP hydrolysis at each terminus and a third globular domain forming a flexible hinge near the middle of the molecule. These domains are separated by coiled-coil structures.</text>
</comment>
<dbReference type="PIRSF" id="PIRSF005719">
    <property type="entry name" value="SMC"/>
    <property type="match status" value="1"/>
</dbReference>
<protein>
    <recommendedName>
        <fullName evidence="6">Chromosome partition protein Smc</fullName>
    </recommendedName>
</protein>
<evidence type="ECO:0000313" key="9">
    <source>
        <dbReference type="EMBL" id="PEN05215.1"/>
    </source>
</evidence>
<dbReference type="Gene3D" id="1.10.287.1490">
    <property type="match status" value="1"/>
</dbReference>
<dbReference type="InterPro" id="IPR024704">
    <property type="entry name" value="SMC"/>
</dbReference>
<dbReference type="HAMAP" id="MF_01894">
    <property type="entry name" value="Smc_prok"/>
    <property type="match status" value="1"/>
</dbReference>
<feature type="region of interest" description="Disordered" evidence="7">
    <location>
        <begin position="417"/>
        <end position="455"/>
    </location>
</feature>
<feature type="region of interest" description="Disordered" evidence="7">
    <location>
        <begin position="311"/>
        <end position="381"/>
    </location>
</feature>
<dbReference type="GO" id="GO:0005524">
    <property type="term" value="F:ATP binding"/>
    <property type="evidence" value="ECO:0007669"/>
    <property type="project" value="UniProtKB-UniRule"/>
</dbReference>
<keyword evidence="5 6" id="KW-0238">DNA-binding</keyword>
<proteinExistence type="inferred from homology"/>
<dbReference type="InterPro" id="IPR003395">
    <property type="entry name" value="RecF/RecN/SMC_N"/>
</dbReference>
<dbReference type="GO" id="GO:0003677">
    <property type="term" value="F:DNA binding"/>
    <property type="evidence" value="ECO:0007669"/>
    <property type="project" value="UniProtKB-UniRule"/>
</dbReference>
<keyword evidence="10" id="KW-1185">Reference proteome</keyword>
<keyword evidence="2 6" id="KW-0547">Nucleotide-binding</keyword>
<dbReference type="Gene3D" id="1.20.1060.20">
    <property type="match status" value="1"/>
</dbReference>
<keyword evidence="3 6" id="KW-0067">ATP-binding</keyword>
<keyword evidence="4 6" id="KW-0175">Coiled coil</keyword>
<evidence type="ECO:0000256" key="1">
    <source>
        <dbReference type="ARBA" id="ARBA00022490"/>
    </source>
</evidence>
<feature type="compositionally biased region" description="Basic and acidic residues" evidence="7">
    <location>
        <begin position="417"/>
        <end position="426"/>
    </location>
</feature>
<dbReference type="Pfam" id="PF06470">
    <property type="entry name" value="SMC_hinge"/>
    <property type="match status" value="1"/>
</dbReference>
<dbReference type="Gene3D" id="1.20.120.330">
    <property type="entry name" value="Nucleotidyltransferases domain 2"/>
    <property type="match status" value="1"/>
</dbReference>
<dbReference type="GO" id="GO:0030261">
    <property type="term" value="P:chromosome condensation"/>
    <property type="evidence" value="ECO:0007669"/>
    <property type="project" value="InterPro"/>
</dbReference>
<feature type="coiled-coil region" evidence="6">
    <location>
        <begin position="992"/>
        <end position="1022"/>
    </location>
</feature>
<reference evidence="9 10" key="1">
    <citation type="submission" date="2017-10" db="EMBL/GenBank/DDBJ databases">
        <title>Draft genome of Longimonas halophila.</title>
        <authorList>
            <person name="Goh K.M."/>
            <person name="Shamsir M.S."/>
            <person name="Lim S.W."/>
        </authorList>
    </citation>
    <scope>NUCLEOTIDE SEQUENCE [LARGE SCALE GENOMIC DNA]</scope>
    <source>
        <strain evidence="9 10">KCTC 42399</strain>
    </source>
</reference>
<dbReference type="AlphaFoldDB" id="A0A2H3NQ74"/>
<dbReference type="GO" id="GO:0007062">
    <property type="term" value="P:sister chromatid cohesion"/>
    <property type="evidence" value="ECO:0007669"/>
    <property type="project" value="InterPro"/>
</dbReference>
<dbReference type="InterPro" id="IPR011890">
    <property type="entry name" value="SMC_prok"/>
</dbReference>
<organism evidence="9 10">
    <name type="scientific">Longimonas halophila</name>
    <dbReference type="NCBI Taxonomy" id="1469170"/>
    <lineage>
        <taxon>Bacteria</taxon>
        <taxon>Pseudomonadati</taxon>
        <taxon>Rhodothermota</taxon>
        <taxon>Rhodothermia</taxon>
        <taxon>Rhodothermales</taxon>
        <taxon>Salisaetaceae</taxon>
        <taxon>Longimonas</taxon>
    </lineage>
</organism>
<comment type="similarity">
    <text evidence="6">Belongs to the SMC family.</text>
</comment>
<feature type="compositionally biased region" description="Basic and acidic residues" evidence="7">
    <location>
        <begin position="724"/>
        <end position="733"/>
    </location>
</feature>
<comment type="caution">
    <text evidence="6">Lacks conserved residue(s) required for the propagation of feature annotation.</text>
</comment>
<dbReference type="SUPFAM" id="SSF52540">
    <property type="entry name" value="P-loop containing nucleoside triphosphate hydrolases"/>
    <property type="match status" value="1"/>
</dbReference>
<dbReference type="CDD" id="cd03278">
    <property type="entry name" value="ABC_SMC_barmotin"/>
    <property type="match status" value="1"/>
</dbReference>
<dbReference type="InterPro" id="IPR027417">
    <property type="entry name" value="P-loop_NTPase"/>
</dbReference>
<comment type="subunit">
    <text evidence="6">Homodimer.</text>
</comment>
<evidence type="ECO:0000256" key="3">
    <source>
        <dbReference type="ARBA" id="ARBA00022840"/>
    </source>
</evidence>
<gene>
    <name evidence="6 9" type="primary">smc</name>
    <name evidence="9" type="ORF">CRI93_13460</name>
</gene>
<feature type="compositionally biased region" description="Basic and acidic residues" evidence="7">
    <location>
        <begin position="256"/>
        <end position="268"/>
    </location>
</feature>
<dbReference type="PANTHER" id="PTHR43977">
    <property type="entry name" value="STRUCTURAL MAINTENANCE OF CHROMOSOMES PROTEIN 3"/>
    <property type="match status" value="1"/>
</dbReference>
<dbReference type="InterPro" id="IPR010935">
    <property type="entry name" value="SMC_hinge"/>
</dbReference>
<feature type="domain" description="SMC hinge" evidence="8">
    <location>
        <begin position="520"/>
        <end position="632"/>
    </location>
</feature>
<dbReference type="Gene3D" id="3.30.70.1620">
    <property type="match status" value="1"/>
</dbReference>
<feature type="binding site" evidence="6">
    <location>
        <begin position="32"/>
        <end position="39"/>
    </location>
    <ligand>
        <name>ATP</name>
        <dbReference type="ChEBI" id="CHEBI:30616"/>
    </ligand>
</feature>
<evidence type="ECO:0000256" key="2">
    <source>
        <dbReference type="ARBA" id="ARBA00022741"/>
    </source>
</evidence>
<sequence>MYLRTLSLHGFKSFADPTEVDFDPGITAIVGPNGCGKSNIVDAVRWAIGEQRPTVLRSEKMQNVIFNGTDARKPLGMAEVQLTIENNRDILPTEYSEVSIGRRLFRDGTSEYLMNDTTCRLKDITDLFMDTGMGADAYSVIELKMIDEIVSGSNEDRRRMFEEAAGITRYKMRRRQALRKLDNTQDDLERIRDLTGEIGSQVKRLKRQAEKAAEHEELTEELHELELQLAQKEYDRLQAQHASVAAEQEAAQMRADTVEEKHDDAEDRHEALRRTLNAQEEERDARREALQDHRAQISEWEAELRLQNERLSRAQTDRSEAQSAQERDTMRHQEVRERIQEAQEQLQEARPTRKEAEEALKEASERREAAEARAETLRSNVDEARQALNAHEKEQSERRRRLDRLTNRLDLLEEAQEHAAEQKEQLADTASDRAAQTREARAAMHTAEAQLGDAEEALADARTRYDTARETLDTVESAYQEAQRRRDTAAAEVDLLQGLVSSYDEFSDAVQHLATEGPLPDLLTVADVLGCDDEWRVALDAALGAWAECIVVQTDAEAHKAIQALRQDEAGQATFVVLDRLPTPPSVSEAPADTQVLRNQVRVTDDTYAALADVLLHNSFVAEDLESAQQAAADAPDTATIYAPTGEWASTHGRMRGGSRQEHASPVASRVGRREQLAEAEAEWEAAHDQCETLKAERNGARADFEQAESDLDDARTAVNEAQRAYDRAESRVEQATQEQDDAEARRDELADRMAERAEELSELRTEIETVRTAVQEADDTLQELRRTRQDAESELGRAAEAEREAAEAHNEAQLAAVEARNRVQSLERELERLQEQRDEIAERIEERSARADDLSTTISDTKTARQETQHKLEQARNERQDYQEAVDAAESALQETRDQVSEVEQTLRTLRQDRESAVQKENKAAVRRAEIDTRLEELQSAIAEDFDRDLDDDPVELPDDFDVDAAQDRVRSLRGKRNQLGNVNPLAVDEYAETKDRLDFLTEQQEDLEEAEGTLLETISEINTKASKRFEETYASVRESFQKLFTDLFGDAANADLVLADADDPLDAPIEIHAQPPGKRPSTLEQLSSGEKTLTAIALLFAIYLVKPSPFCILDEVDAPLDDTNVERFMNLIRRFEQDTQFILVTHNQRTMALADRMYGVTMQENGVSELVGVEFDEAVELAG</sequence>
<dbReference type="GO" id="GO:0005737">
    <property type="term" value="C:cytoplasm"/>
    <property type="evidence" value="ECO:0007669"/>
    <property type="project" value="UniProtKB-SubCell"/>
</dbReference>
<feature type="compositionally biased region" description="Basic and acidic residues" evidence="7">
    <location>
        <begin position="350"/>
        <end position="381"/>
    </location>
</feature>
<dbReference type="SMART" id="SM00968">
    <property type="entry name" value="SMC_hinge"/>
    <property type="match status" value="1"/>
</dbReference>
<evidence type="ECO:0000313" key="10">
    <source>
        <dbReference type="Proteomes" id="UP000221024"/>
    </source>
</evidence>
<feature type="compositionally biased region" description="Basic and acidic residues" evidence="7">
    <location>
        <begin position="311"/>
        <end position="341"/>
    </location>
</feature>
<dbReference type="Pfam" id="PF02463">
    <property type="entry name" value="SMC_N"/>
    <property type="match status" value="1"/>
</dbReference>
<comment type="function">
    <text evidence="6">Required for chromosome condensation and partitioning.</text>
</comment>
<dbReference type="SUPFAM" id="SSF57997">
    <property type="entry name" value="Tropomyosin"/>
    <property type="match status" value="2"/>
</dbReference>
<dbReference type="GO" id="GO:0006260">
    <property type="term" value="P:DNA replication"/>
    <property type="evidence" value="ECO:0007669"/>
    <property type="project" value="UniProtKB-UniRule"/>
</dbReference>
<comment type="subcellular location">
    <subcellularLocation>
        <location evidence="6">Cytoplasm</location>
    </subcellularLocation>
</comment>
<evidence type="ECO:0000259" key="8">
    <source>
        <dbReference type="SMART" id="SM00968"/>
    </source>
</evidence>
<keyword evidence="1 6" id="KW-0963">Cytoplasm</keyword>
<dbReference type="InterPro" id="IPR036277">
    <property type="entry name" value="SMC_hinge_sf"/>
</dbReference>
<dbReference type="SUPFAM" id="SSF75553">
    <property type="entry name" value="Smc hinge domain"/>
    <property type="match status" value="1"/>
</dbReference>
<dbReference type="GO" id="GO:0016887">
    <property type="term" value="F:ATP hydrolysis activity"/>
    <property type="evidence" value="ECO:0007669"/>
    <property type="project" value="InterPro"/>
</dbReference>
<dbReference type="OrthoDB" id="9808768at2"/>
<dbReference type="GO" id="GO:0007059">
    <property type="term" value="P:chromosome segregation"/>
    <property type="evidence" value="ECO:0007669"/>
    <property type="project" value="UniProtKB-UniRule"/>
</dbReference>
<feature type="region of interest" description="Disordered" evidence="7">
    <location>
        <begin position="844"/>
        <end position="866"/>
    </location>
</feature>
<feature type="compositionally biased region" description="Basic and acidic residues" evidence="7">
    <location>
        <begin position="844"/>
        <end position="854"/>
    </location>
</feature>
<dbReference type="GO" id="GO:0005694">
    <property type="term" value="C:chromosome"/>
    <property type="evidence" value="ECO:0007669"/>
    <property type="project" value="InterPro"/>
</dbReference>
<dbReference type="RefSeq" id="WP_098063165.1">
    <property type="nucleotide sequence ID" value="NZ_PDEP01000015.1"/>
</dbReference>
<evidence type="ECO:0000256" key="6">
    <source>
        <dbReference type="HAMAP-Rule" id="MF_01894"/>
    </source>
</evidence>
<dbReference type="Proteomes" id="UP000221024">
    <property type="component" value="Unassembled WGS sequence"/>
</dbReference>
<evidence type="ECO:0000256" key="5">
    <source>
        <dbReference type="ARBA" id="ARBA00023125"/>
    </source>
</evidence>
<feature type="region of interest" description="Disordered" evidence="7">
    <location>
        <begin position="240"/>
        <end position="268"/>
    </location>
</feature>
<dbReference type="EMBL" id="PDEP01000015">
    <property type="protein sequence ID" value="PEN05215.1"/>
    <property type="molecule type" value="Genomic_DNA"/>
</dbReference>
<feature type="compositionally biased region" description="Basic and acidic residues" evidence="7">
    <location>
        <begin position="788"/>
        <end position="811"/>
    </location>
</feature>
<name>A0A2H3NQ74_9BACT</name>
<evidence type="ECO:0000256" key="4">
    <source>
        <dbReference type="ARBA" id="ARBA00023054"/>
    </source>
</evidence>
<dbReference type="NCBIfam" id="TIGR02168">
    <property type="entry name" value="SMC_prok_B"/>
    <property type="match status" value="1"/>
</dbReference>
<comment type="caution">
    <text evidence="9">The sequence shown here is derived from an EMBL/GenBank/DDBJ whole genome shotgun (WGS) entry which is preliminary data.</text>
</comment>
<dbReference type="Gene3D" id="3.40.50.300">
    <property type="entry name" value="P-loop containing nucleotide triphosphate hydrolases"/>
    <property type="match status" value="2"/>
</dbReference>
<feature type="region of interest" description="Disordered" evidence="7">
    <location>
        <begin position="724"/>
        <end position="749"/>
    </location>
</feature>